<keyword evidence="2" id="KW-1185">Reference proteome</keyword>
<comment type="caution">
    <text evidence="1">The sequence shown here is derived from an EMBL/GenBank/DDBJ whole genome shotgun (WGS) entry which is preliminary data.</text>
</comment>
<protein>
    <submittedName>
        <fullName evidence="1">DUF4245 domain-containing protein</fullName>
    </submittedName>
</protein>
<accession>A0A9X1QSQ5</accession>
<proteinExistence type="predicted"/>
<organism evidence="1 2">
    <name type="scientific">Corynebacterium uropygiale</name>
    <dbReference type="NCBI Taxonomy" id="1775911"/>
    <lineage>
        <taxon>Bacteria</taxon>
        <taxon>Bacillati</taxon>
        <taxon>Actinomycetota</taxon>
        <taxon>Actinomycetes</taxon>
        <taxon>Mycobacteriales</taxon>
        <taxon>Corynebacteriaceae</taxon>
        <taxon>Corynebacterium</taxon>
    </lineage>
</organism>
<dbReference type="Proteomes" id="UP001139336">
    <property type="component" value="Unassembled WGS sequence"/>
</dbReference>
<sequence length="187" mass="20012">MIYSLAAVGVVMILCVGFTGLCSFNPGRPENGPVQAVDDHAMLDGEAHTLGFPIRYVEAPEGWTANSARRINVNNEPAASVGWVTAKDGYVRLVQTGVSAKDAVDGFDGYTREEIGQRSIEGHEAHIFSTMDEDKDNLWVVDLGGVRLLAQGEGSEEDIVEILARAIRTAPLPREDAAEASRGAAES</sequence>
<evidence type="ECO:0000313" key="1">
    <source>
        <dbReference type="EMBL" id="MCF4006854.1"/>
    </source>
</evidence>
<dbReference type="EMBL" id="JAKGSI010000003">
    <property type="protein sequence ID" value="MCF4006854.1"/>
    <property type="molecule type" value="Genomic_DNA"/>
</dbReference>
<evidence type="ECO:0000313" key="2">
    <source>
        <dbReference type="Proteomes" id="UP001139336"/>
    </source>
</evidence>
<reference evidence="1" key="1">
    <citation type="submission" date="2022-01" db="EMBL/GenBank/DDBJ databases">
        <title>Corynebacterium sp. nov isolated from isolated from the feces of the greater white-fronted geese (Anser albifrons) at Poyang Lake, PR China.</title>
        <authorList>
            <person name="Liu Q."/>
        </authorList>
    </citation>
    <scope>NUCLEOTIDE SEQUENCE</scope>
    <source>
        <strain evidence="1">JCM 32435</strain>
    </source>
</reference>
<name>A0A9X1QSQ5_9CORY</name>
<gene>
    <name evidence="1" type="ORF">L1O03_06630</name>
</gene>
<dbReference type="Pfam" id="PF14030">
    <property type="entry name" value="DUF4245"/>
    <property type="match status" value="1"/>
</dbReference>
<dbReference type="InterPro" id="IPR025339">
    <property type="entry name" value="DUF4245"/>
</dbReference>
<dbReference type="AlphaFoldDB" id="A0A9X1QSQ5"/>